<keyword evidence="1" id="KW-0812">Transmembrane</keyword>
<evidence type="ECO:0000313" key="2">
    <source>
        <dbReference type="Proteomes" id="UP000887565"/>
    </source>
</evidence>
<accession>A0A915KDN7</accession>
<reference evidence="3" key="1">
    <citation type="submission" date="2022-11" db="UniProtKB">
        <authorList>
            <consortium name="WormBaseParasite"/>
        </authorList>
    </citation>
    <scope>IDENTIFICATION</scope>
</reference>
<protein>
    <submittedName>
        <fullName evidence="3">Uncharacterized protein</fullName>
    </submittedName>
</protein>
<dbReference type="WBParaSite" id="nRc.2.0.1.t36176-RA">
    <property type="protein sequence ID" value="nRc.2.0.1.t36176-RA"/>
    <property type="gene ID" value="nRc.2.0.1.g36176"/>
</dbReference>
<dbReference type="AlphaFoldDB" id="A0A915KDN7"/>
<keyword evidence="1" id="KW-0472">Membrane</keyword>
<evidence type="ECO:0000313" key="3">
    <source>
        <dbReference type="WBParaSite" id="nRc.2.0.1.t36176-RA"/>
    </source>
</evidence>
<organism evidence="2 3">
    <name type="scientific">Romanomermis culicivorax</name>
    <name type="common">Nematode worm</name>
    <dbReference type="NCBI Taxonomy" id="13658"/>
    <lineage>
        <taxon>Eukaryota</taxon>
        <taxon>Metazoa</taxon>
        <taxon>Ecdysozoa</taxon>
        <taxon>Nematoda</taxon>
        <taxon>Enoplea</taxon>
        <taxon>Dorylaimia</taxon>
        <taxon>Mermithida</taxon>
        <taxon>Mermithoidea</taxon>
        <taxon>Mermithidae</taxon>
        <taxon>Romanomermis</taxon>
    </lineage>
</organism>
<dbReference type="Proteomes" id="UP000887565">
    <property type="component" value="Unplaced"/>
</dbReference>
<keyword evidence="1" id="KW-1133">Transmembrane helix</keyword>
<proteinExistence type="predicted"/>
<feature type="transmembrane region" description="Helical" evidence="1">
    <location>
        <begin position="27"/>
        <end position="51"/>
    </location>
</feature>
<evidence type="ECO:0000256" key="1">
    <source>
        <dbReference type="SAM" id="Phobius"/>
    </source>
</evidence>
<feature type="transmembrane region" description="Helical" evidence="1">
    <location>
        <begin position="63"/>
        <end position="85"/>
    </location>
</feature>
<keyword evidence="2" id="KW-1185">Reference proteome</keyword>
<sequence>INLVSPLLNARCKSSTTRETWFIRKQLCCVLLMTKAIVDFIYCNIIVVPLYRRCPPLPFLDQIFNRVFIILIVIRVEGAIAVILVPKVISNIFQYINLISAVI</sequence>
<name>A0A915KDN7_ROMCU</name>